<dbReference type="InterPro" id="IPR057733">
    <property type="entry name" value="UBE2O-like_SH3-B"/>
</dbReference>
<dbReference type="SUPFAM" id="SSF54495">
    <property type="entry name" value="UBC-like"/>
    <property type="match status" value="1"/>
</dbReference>
<organism evidence="5 6">
    <name type="scientific">Octopus sinensis</name>
    <name type="common">East Asian common octopus</name>
    <dbReference type="NCBI Taxonomy" id="2607531"/>
    <lineage>
        <taxon>Eukaryota</taxon>
        <taxon>Metazoa</taxon>
        <taxon>Spiralia</taxon>
        <taxon>Lophotrochozoa</taxon>
        <taxon>Mollusca</taxon>
        <taxon>Cephalopoda</taxon>
        <taxon>Coleoidea</taxon>
        <taxon>Octopodiformes</taxon>
        <taxon>Octopoda</taxon>
        <taxon>Incirrata</taxon>
        <taxon>Octopodidae</taxon>
        <taxon>Octopus</taxon>
    </lineage>
</organism>
<accession>A0A6P7STV0</accession>
<dbReference type="PANTHER" id="PTHR46116:SF15">
    <property type="entry name" value="(E3-INDEPENDENT) E2 UBIQUITIN-CONJUGATING ENZYME"/>
    <property type="match status" value="1"/>
</dbReference>
<keyword evidence="1" id="KW-0808">Transferase</keyword>
<evidence type="ECO:0000256" key="2">
    <source>
        <dbReference type="ARBA" id="ARBA00022786"/>
    </source>
</evidence>
<name>A0A6P7STV0_9MOLL</name>
<dbReference type="Pfam" id="PF23044">
    <property type="entry name" value="SH3-C_UBE2O"/>
    <property type="match status" value="1"/>
</dbReference>
<evidence type="ECO:0000256" key="1">
    <source>
        <dbReference type="ARBA" id="ARBA00022679"/>
    </source>
</evidence>
<dbReference type="InterPro" id="IPR000608">
    <property type="entry name" value="UBC"/>
</dbReference>
<dbReference type="SMART" id="SM00212">
    <property type="entry name" value="UBCc"/>
    <property type="match status" value="1"/>
</dbReference>
<keyword evidence="5" id="KW-1185">Reference proteome</keyword>
<feature type="compositionally biased region" description="Low complexity" evidence="3">
    <location>
        <begin position="387"/>
        <end position="399"/>
    </location>
</feature>
<keyword evidence="2" id="KW-0833">Ubl conjugation pathway</keyword>
<dbReference type="PANTHER" id="PTHR46116">
    <property type="entry name" value="(E3-INDEPENDENT) E2 UBIQUITIN-CONJUGATING ENZYME"/>
    <property type="match status" value="1"/>
</dbReference>
<feature type="region of interest" description="Disordered" evidence="3">
    <location>
        <begin position="954"/>
        <end position="983"/>
    </location>
</feature>
<dbReference type="CDD" id="cd23837">
    <property type="entry name" value="UBCc_UBE2O"/>
    <property type="match status" value="1"/>
</dbReference>
<sequence length="1339" mass="150756">MAACNIFDEDEVCMVTDKGCVYGLVLENSEYVSSDEEQNDPDQFCDCVRRGTVRVAWHPDGKESVVPECKLILADRSLMPGDCVRRLIQGEDSQRGYVQDMTVKCCLQVMGTKKYIDNVDSRDLLPIREWSPEPGDVVLDSWVGRIDVVNVIVTLRFPDGAKCEIQDVDIFSFEDLNEKRGKHTEFVNRYYYPGQQLRGVMGDLRDVEWIQTTHLYNKNTAHNKPRMNVIAIVEEVKTKDVEVHWSCCGFKNGSNVEAPPFIVKKDDIKRMQKLDWFHHSSIQIGDKCYYTITESDVVLKSQPKYHNPPDLQNGGDACKNSLVNGFTPNNMKKVKDRSHENESTVTPDANDQCVPEVIDNVCVTSIDEIENLEEYEELEDEEESDKASASGQSNASSSSLRRKRAFQHGPALKTRLMKRVRGRKARQKLILPERELKPGEKIPVEVCYTFSLVNVVWQDGSIELGIPSPELFPIHHLDELEFFPGDYVLDAKDSATSNIYGVVYSCNHAERTCLVKWMKVYDAGKSNRPEEISLKSEVSVYDIKDHPYYKYRPGYAVIRVDGADENSNGDIEAAGQVYQLDPQGFVLIKWPSSKVSCCYPQELFIVGDELSEISSDESSEDDDEDDDNISDCSWVTENEEEIDPDTLEPKSPSPKPAAEQSSRCGTYDERKEHLDNLIQRGNRALSRLLTLIKNNDPGYPYNVLKMFYNCQSLDMLLKMYHFVDPDINDLVLQISEEIHKRLNTNTACNSHSDSCIPLTTSPNKRPSNLLMATKQYISNVAGKESSVDKANMTTKEDSSKDSGASATSESSACSSGVLDNPVTRKSPTNKKTEAGSSPDPNIQLDFDELIFSTQDFKNFNPDCTKWNENTKDSCLRLVKLLQDRIGRTLKEVNKKWRKRILEATKNSPFCDDMHKDKGIQTESDFVDDVEAPPGLDWFSLSSWPNKNKSIQTSSEADIKNVSDSNDTCKNVSSATSEKSPEGNEIDITAANLVKETLNSLDTTVVEHDPAVCNENGFQIVEGSPSCHHFCNHTHLSSQRSFFMSLKRESKLLKTSLPDGIFVKEFEERMDLFSVMIVGPSNTPYEDGLFIFDVQLPNDYPASPPRFHYLSYCADRLNPNLYEDGKVCVSLLGTWSGKGNEVWTQESNLLQVLVSIQGLILVSEPYYNEAGYEKQRGTQQGVENSRMYNEMAIVKVVQSMSNMVNNPPNLFIHEVRDHLRINGPRMIKRLTKWLELSDKVSAAESAANDGLCNNSTQLQTNATVPNCQPASSQPLLLHLPNADISTEISNSAALSVLSNRERCATPEFPLLPASRGFCLSLQKQLESFQTVLENLDKKKV</sequence>
<reference evidence="6" key="1">
    <citation type="submission" date="2025-08" db="UniProtKB">
        <authorList>
            <consortium name="RefSeq"/>
        </authorList>
    </citation>
    <scope>IDENTIFICATION</scope>
</reference>
<evidence type="ECO:0000313" key="5">
    <source>
        <dbReference type="Proteomes" id="UP000515154"/>
    </source>
</evidence>
<evidence type="ECO:0000256" key="3">
    <source>
        <dbReference type="SAM" id="MobiDB-lite"/>
    </source>
</evidence>
<dbReference type="Pfam" id="PF00179">
    <property type="entry name" value="UQ_con"/>
    <property type="match status" value="1"/>
</dbReference>
<gene>
    <name evidence="6" type="primary">LOC115216425</name>
</gene>
<protein>
    <submittedName>
        <fullName evidence="6">(E3-independent) E2 ubiquitin-conjugating enzyme UBE2O</fullName>
    </submittedName>
</protein>
<dbReference type="Gene3D" id="3.10.110.10">
    <property type="entry name" value="Ubiquitin Conjugating Enzyme"/>
    <property type="match status" value="1"/>
</dbReference>
<feature type="compositionally biased region" description="Acidic residues" evidence="3">
    <location>
        <begin position="375"/>
        <end position="384"/>
    </location>
</feature>
<dbReference type="Proteomes" id="UP000515154">
    <property type="component" value="Linkage group LG10"/>
</dbReference>
<feature type="domain" description="UBC core" evidence="4">
    <location>
        <begin position="1040"/>
        <end position="1200"/>
    </location>
</feature>
<dbReference type="GO" id="GO:0061631">
    <property type="term" value="F:ubiquitin conjugating enzyme activity"/>
    <property type="evidence" value="ECO:0007669"/>
    <property type="project" value="TreeGrafter"/>
</dbReference>
<feature type="compositionally biased region" description="Acidic residues" evidence="3">
    <location>
        <begin position="612"/>
        <end position="629"/>
    </location>
</feature>
<feature type="compositionally biased region" description="Acidic residues" evidence="3">
    <location>
        <begin position="637"/>
        <end position="646"/>
    </location>
</feature>
<feature type="region of interest" description="Disordered" evidence="3">
    <location>
        <begin position="329"/>
        <end position="350"/>
    </location>
</feature>
<dbReference type="RefSeq" id="XP_029641613.1">
    <property type="nucleotide sequence ID" value="XM_029785753.2"/>
</dbReference>
<evidence type="ECO:0000313" key="6">
    <source>
        <dbReference type="RefSeq" id="XP_029641613.1"/>
    </source>
</evidence>
<feature type="compositionally biased region" description="Polar residues" evidence="3">
    <location>
        <begin position="954"/>
        <end position="977"/>
    </location>
</feature>
<dbReference type="InterPro" id="IPR057735">
    <property type="entry name" value="UBE2O-like_tSH3-B"/>
</dbReference>
<dbReference type="Pfam" id="PF23046">
    <property type="entry name" value="tSH3-B_UBE2O"/>
    <property type="match status" value="1"/>
</dbReference>
<feature type="region of interest" description="Disordered" evidence="3">
    <location>
        <begin position="375"/>
        <end position="405"/>
    </location>
</feature>
<proteinExistence type="predicted"/>
<dbReference type="InterPro" id="IPR016135">
    <property type="entry name" value="UBQ-conjugating_enzyme/RWD"/>
</dbReference>
<dbReference type="Pfam" id="PF23043">
    <property type="entry name" value="SH3-B_UBE2O"/>
    <property type="match status" value="1"/>
</dbReference>
<evidence type="ECO:0000259" key="4">
    <source>
        <dbReference type="PROSITE" id="PS50127"/>
    </source>
</evidence>
<dbReference type="KEGG" id="osn:115216425"/>
<feature type="region of interest" description="Disordered" evidence="3">
    <location>
        <begin position="612"/>
        <end position="666"/>
    </location>
</feature>
<feature type="region of interest" description="Disordered" evidence="3">
    <location>
        <begin position="783"/>
        <end position="843"/>
    </location>
</feature>
<feature type="compositionally biased region" description="Low complexity" evidence="3">
    <location>
        <begin position="801"/>
        <end position="815"/>
    </location>
</feature>
<dbReference type="InterPro" id="IPR057734">
    <property type="entry name" value="UBE2O-like_SH3-C"/>
</dbReference>
<dbReference type="PROSITE" id="PS50127">
    <property type="entry name" value="UBC_2"/>
    <property type="match status" value="1"/>
</dbReference>